<accession>A0A834TMM6</accession>
<evidence type="ECO:0000256" key="5">
    <source>
        <dbReference type="ARBA" id="ARBA00022842"/>
    </source>
</evidence>
<dbReference type="FunFam" id="3.30.70.270:FF:000020">
    <property type="entry name" value="Transposon Tf2-6 polyprotein-like Protein"/>
    <property type="match status" value="1"/>
</dbReference>
<dbReference type="InterPro" id="IPR000477">
    <property type="entry name" value="RT_dom"/>
</dbReference>
<keyword evidence="2" id="KW-0548">Nucleotidyltransferase</keyword>
<dbReference type="InterPro" id="IPR041577">
    <property type="entry name" value="RT_RNaseH_2"/>
</dbReference>
<dbReference type="AlphaFoldDB" id="A0A834TMM6"/>
<dbReference type="GO" id="GO:0006508">
    <property type="term" value="P:proteolysis"/>
    <property type="evidence" value="ECO:0007669"/>
    <property type="project" value="InterPro"/>
</dbReference>
<gene>
    <name evidence="11" type="ORF">G2W53_016387</name>
</gene>
<evidence type="ECO:0000256" key="2">
    <source>
        <dbReference type="ARBA" id="ARBA00022695"/>
    </source>
</evidence>
<evidence type="ECO:0000313" key="11">
    <source>
        <dbReference type="EMBL" id="KAF7825223.1"/>
    </source>
</evidence>
<evidence type="ECO:0000259" key="9">
    <source>
        <dbReference type="Pfam" id="PF00078"/>
    </source>
</evidence>
<dbReference type="Pfam" id="PF00078">
    <property type="entry name" value="RVT_1"/>
    <property type="match status" value="1"/>
</dbReference>
<dbReference type="GO" id="GO:0004190">
    <property type="term" value="F:aspartic-type endopeptidase activity"/>
    <property type="evidence" value="ECO:0007669"/>
    <property type="project" value="InterPro"/>
</dbReference>
<keyword evidence="4" id="KW-0378">Hydrolase</keyword>
<dbReference type="CDD" id="cd00303">
    <property type="entry name" value="retropepsin_like"/>
    <property type="match status" value="1"/>
</dbReference>
<dbReference type="Pfam" id="PF17919">
    <property type="entry name" value="RT_RNaseH_2"/>
    <property type="match status" value="1"/>
</dbReference>
<dbReference type="EMBL" id="JAAIUW010000006">
    <property type="protein sequence ID" value="KAF7825223.1"/>
    <property type="molecule type" value="Genomic_DNA"/>
</dbReference>
<evidence type="ECO:0000256" key="7">
    <source>
        <dbReference type="ARBA" id="ARBA00022908"/>
    </source>
</evidence>
<dbReference type="OrthoDB" id="1727728at2759"/>
<feature type="domain" description="Reverse transcriptase" evidence="9">
    <location>
        <begin position="331"/>
        <end position="395"/>
    </location>
</feature>
<evidence type="ECO:0000256" key="1">
    <source>
        <dbReference type="ARBA" id="ARBA00022679"/>
    </source>
</evidence>
<keyword evidence="5" id="KW-0460">Magnesium</keyword>
<proteinExistence type="predicted"/>
<keyword evidence="6" id="KW-0694">RNA-binding</keyword>
<dbReference type="PANTHER" id="PTHR37984">
    <property type="entry name" value="PROTEIN CBG26694"/>
    <property type="match status" value="1"/>
</dbReference>
<organism evidence="11 12">
    <name type="scientific">Senna tora</name>
    <dbReference type="NCBI Taxonomy" id="362788"/>
    <lineage>
        <taxon>Eukaryota</taxon>
        <taxon>Viridiplantae</taxon>
        <taxon>Streptophyta</taxon>
        <taxon>Embryophyta</taxon>
        <taxon>Tracheophyta</taxon>
        <taxon>Spermatophyta</taxon>
        <taxon>Magnoliopsida</taxon>
        <taxon>eudicotyledons</taxon>
        <taxon>Gunneridae</taxon>
        <taxon>Pentapetalae</taxon>
        <taxon>rosids</taxon>
        <taxon>fabids</taxon>
        <taxon>Fabales</taxon>
        <taxon>Fabaceae</taxon>
        <taxon>Caesalpinioideae</taxon>
        <taxon>Cassia clade</taxon>
        <taxon>Senna</taxon>
    </lineage>
</organism>
<comment type="caution">
    <text evidence="11">The sequence shown here is derived from an EMBL/GenBank/DDBJ whole genome shotgun (WGS) entry which is preliminary data.</text>
</comment>
<feature type="domain" description="Reverse transcriptase/retrotransposon-derived protein RNase H-like" evidence="10">
    <location>
        <begin position="459"/>
        <end position="515"/>
    </location>
</feature>
<keyword evidence="8" id="KW-0511">Multifunctional enzyme</keyword>
<dbReference type="InterPro" id="IPR043128">
    <property type="entry name" value="Rev_trsase/Diguanyl_cyclase"/>
</dbReference>
<evidence type="ECO:0000259" key="10">
    <source>
        <dbReference type="Pfam" id="PF17919"/>
    </source>
</evidence>
<dbReference type="InterPro" id="IPR043502">
    <property type="entry name" value="DNA/RNA_pol_sf"/>
</dbReference>
<dbReference type="PROSITE" id="PS00141">
    <property type="entry name" value="ASP_PROTEASE"/>
    <property type="match status" value="1"/>
</dbReference>
<keyword evidence="3" id="KW-0540">Nuclease</keyword>
<keyword evidence="1" id="KW-0808">Transferase</keyword>
<evidence type="ECO:0000256" key="8">
    <source>
        <dbReference type="ARBA" id="ARBA00023268"/>
    </source>
</evidence>
<evidence type="ECO:0000256" key="3">
    <source>
        <dbReference type="ARBA" id="ARBA00022722"/>
    </source>
</evidence>
<dbReference type="InterPro" id="IPR001969">
    <property type="entry name" value="Aspartic_peptidase_AS"/>
</dbReference>
<keyword evidence="4" id="KW-0255">Endonuclease</keyword>
<sequence>MKAEKYFRYYQTPDDAKVDVATLYLEGNALDLFAWINSKITILYWEELVRALQEQYGPTEFQNPDEHLCAIKLTVTMQEYRQEFAKIHKPHNVYKAVNIALEYETKLQSCDAKRKSVKDKGPCRRCGERFIPDHRCKVAFSLLKLAEDEGEIDAAPVAKNKEVEIEDQGDFAEISLHASLGRTVGTTMKLKGSISGRKVLILVDSGSTYNFISFKLVEKLKIPTQQVAQFGVQIGNGEIIKYNSLCKHLTVQLSYYPFSIGGADFVLGIKWLASLNTVQANWNKMFIIFHIDGKRYKLQGIPKADPAEISLQTLFKEAEADTSQIEVHPNVQKLIHEFAEKFILVFFDDILIFIRFVKQHLEHLHLTLMILHNTSFLANPKKCLFGLSKINFLGNIVSKEGVEMEKEKITIVLEWPKPSSVKELRGFLGLTGYYRRFVKNYGMIARPLTDLAKKDAFLWSSKVEEAFNHLKQVLTSVPILHLPNFDKLFTVECDASSEGVGHIVIQDGHSIAYFS</sequence>
<keyword evidence="7" id="KW-0229">DNA integration</keyword>
<dbReference type="GO" id="GO:0003723">
    <property type="term" value="F:RNA binding"/>
    <property type="evidence" value="ECO:0007669"/>
    <property type="project" value="UniProtKB-KW"/>
</dbReference>
<dbReference type="GO" id="GO:0015074">
    <property type="term" value="P:DNA integration"/>
    <property type="evidence" value="ECO:0007669"/>
    <property type="project" value="UniProtKB-KW"/>
</dbReference>
<evidence type="ECO:0000313" key="12">
    <source>
        <dbReference type="Proteomes" id="UP000634136"/>
    </source>
</evidence>
<dbReference type="PANTHER" id="PTHR37984:SF5">
    <property type="entry name" value="PROTEIN NYNRIN-LIKE"/>
    <property type="match status" value="1"/>
</dbReference>
<name>A0A834TMM6_9FABA</name>
<dbReference type="GO" id="GO:0016779">
    <property type="term" value="F:nucleotidyltransferase activity"/>
    <property type="evidence" value="ECO:0007669"/>
    <property type="project" value="UniProtKB-KW"/>
</dbReference>
<dbReference type="Pfam" id="PF08284">
    <property type="entry name" value="RVP_2"/>
    <property type="match status" value="1"/>
</dbReference>
<evidence type="ECO:0000256" key="6">
    <source>
        <dbReference type="ARBA" id="ARBA00022884"/>
    </source>
</evidence>
<dbReference type="InterPro" id="IPR050951">
    <property type="entry name" value="Retrovirus_Pol_polyprotein"/>
</dbReference>
<dbReference type="GO" id="GO:0004519">
    <property type="term" value="F:endonuclease activity"/>
    <property type="evidence" value="ECO:0007669"/>
    <property type="project" value="UniProtKB-KW"/>
</dbReference>
<dbReference type="SUPFAM" id="SSF50630">
    <property type="entry name" value="Acid proteases"/>
    <property type="match status" value="1"/>
</dbReference>
<dbReference type="Gene3D" id="3.30.70.270">
    <property type="match status" value="2"/>
</dbReference>
<evidence type="ECO:0000256" key="4">
    <source>
        <dbReference type="ARBA" id="ARBA00022759"/>
    </source>
</evidence>
<protein>
    <submittedName>
        <fullName evidence="11">Retrotransposon-related protein</fullName>
    </submittedName>
</protein>
<dbReference type="Gene3D" id="2.40.70.10">
    <property type="entry name" value="Acid Proteases"/>
    <property type="match status" value="1"/>
</dbReference>
<keyword evidence="12" id="KW-1185">Reference proteome</keyword>
<dbReference type="InterPro" id="IPR021109">
    <property type="entry name" value="Peptidase_aspartic_dom_sf"/>
</dbReference>
<reference evidence="11" key="1">
    <citation type="submission" date="2020-09" db="EMBL/GenBank/DDBJ databases">
        <title>Genome-Enabled Discovery of Anthraquinone Biosynthesis in Senna tora.</title>
        <authorList>
            <person name="Kang S.-H."/>
            <person name="Pandey R.P."/>
            <person name="Lee C.-M."/>
            <person name="Sim J.-S."/>
            <person name="Jeong J.-T."/>
            <person name="Choi B.-S."/>
            <person name="Jung M."/>
            <person name="Ginzburg D."/>
            <person name="Zhao K."/>
            <person name="Won S.Y."/>
            <person name="Oh T.-J."/>
            <person name="Yu Y."/>
            <person name="Kim N.-H."/>
            <person name="Lee O.R."/>
            <person name="Lee T.-H."/>
            <person name="Bashyal P."/>
            <person name="Kim T.-S."/>
            <person name="Lee W.-H."/>
            <person name="Kawkins C."/>
            <person name="Kim C.-K."/>
            <person name="Kim J.S."/>
            <person name="Ahn B.O."/>
            <person name="Rhee S.Y."/>
            <person name="Sohng J.K."/>
        </authorList>
    </citation>
    <scope>NUCLEOTIDE SEQUENCE</scope>
    <source>
        <tissue evidence="11">Leaf</tissue>
    </source>
</reference>
<dbReference type="Proteomes" id="UP000634136">
    <property type="component" value="Unassembled WGS sequence"/>
</dbReference>
<dbReference type="SUPFAM" id="SSF56672">
    <property type="entry name" value="DNA/RNA polymerases"/>
    <property type="match status" value="1"/>
</dbReference>